<feature type="region of interest" description="Disordered" evidence="1">
    <location>
        <begin position="1"/>
        <end position="23"/>
    </location>
</feature>
<dbReference type="SMART" id="SM00353">
    <property type="entry name" value="HLH"/>
    <property type="match status" value="1"/>
</dbReference>
<proteinExistence type="predicted"/>
<dbReference type="PROSITE" id="PS50888">
    <property type="entry name" value="BHLH"/>
    <property type="match status" value="1"/>
</dbReference>
<accession>A0A7R9LH46</accession>
<dbReference type="Pfam" id="PF00010">
    <property type="entry name" value="HLH"/>
    <property type="match status" value="1"/>
</dbReference>
<feature type="domain" description="BHLH" evidence="2">
    <location>
        <begin position="29"/>
        <end position="81"/>
    </location>
</feature>
<dbReference type="PANTHER" id="PTHR23349:SF111">
    <property type="entry name" value="BHLH DOMAIN-CONTAINING PROTEIN"/>
    <property type="match status" value="1"/>
</dbReference>
<feature type="compositionally biased region" description="Basic residues" evidence="1">
    <location>
        <begin position="1"/>
        <end position="19"/>
    </location>
</feature>
<evidence type="ECO:0000313" key="4">
    <source>
        <dbReference type="Proteomes" id="UP000728032"/>
    </source>
</evidence>
<sequence length="155" mass="18095">MERVTKSKHFERKKMRSKMKTSSFKLKDNLTAKNAERERSRVKSLRQAFQRLQLCLPSVPPNTKLSKLDVLILATNYISYLSKMVATDEDNDVNVNTAFECDLKFLHPIKKWPMRSRLYSMTESMDTNSHSVEEPINTIQSYFDFDSINYSSLIS</sequence>
<dbReference type="SUPFAM" id="SSF47459">
    <property type="entry name" value="HLH, helix-loop-helix DNA-binding domain"/>
    <property type="match status" value="1"/>
</dbReference>
<protein>
    <recommendedName>
        <fullName evidence="2">BHLH domain-containing protein</fullName>
    </recommendedName>
</protein>
<evidence type="ECO:0000313" key="3">
    <source>
        <dbReference type="EMBL" id="CAD7640294.1"/>
    </source>
</evidence>
<dbReference type="Gene3D" id="4.10.280.10">
    <property type="entry name" value="Helix-loop-helix DNA-binding domain"/>
    <property type="match status" value="1"/>
</dbReference>
<dbReference type="Proteomes" id="UP000728032">
    <property type="component" value="Unassembled WGS sequence"/>
</dbReference>
<keyword evidence="4" id="KW-1185">Reference proteome</keyword>
<dbReference type="GO" id="GO:0046983">
    <property type="term" value="F:protein dimerization activity"/>
    <property type="evidence" value="ECO:0007669"/>
    <property type="project" value="InterPro"/>
</dbReference>
<dbReference type="InterPro" id="IPR050283">
    <property type="entry name" value="E-box_TF_Regulators"/>
</dbReference>
<dbReference type="GO" id="GO:0032502">
    <property type="term" value="P:developmental process"/>
    <property type="evidence" value="ECO:0007669"/>
    <property type="project" value="TreeGrafter"/>
</dbReference>
<dbReference type="EMBL" id="CAJPVJ010000580">
    <property type="protein sequence ID" value="CAG2162893.1"/>
    <property type="molecule type" value="Genomic_DNA"/>
</dbReference>
<dbReference type="InterPro" id="IPR036638">
    <property type="entry name" value="HLH_DNA-bd_sf"/>
</dbReference>
<name>A0A7R9LH46_9ACAR</name>
<dbReference type="GO" id="GO:0000981">
    <property type="term" value="F:DNA-binding transcription factor activity, RNA polymerase II-specific"/>
    <property type="evidence" value="ECO:0007669"/>
    <property type="project" value="TreeGrafter"/>
</dbReference>
<reference evidence="3" key="1">
    <citation type="submission" date="2020-11" db="EMBL/GenBank/DDBJ databases">
        <authorList>
            <person name="Tran Van P."/>
        </authorList>
    </citation>
    <scope>NUCLEOTIDE SEQUENCE</scope>
</reference>
<dbReference type="EMBL" id="OC915405">
    <property type="protein sequence ID" value="CAD7640294.1"/>
    <property type="molecule type" value="Genomic_DNA"/>
</dbReference>
<dbReference type="AlphaFoldDB" id="A0A7R9LH46"/>
<dbReference type="PANTHER" id="PTHR23349">
    <property type="entry name" value="BASIC HELIX-LOOP-HELIX TRANSCRIPTION FACTOR, TWIST"/>
    <property type="match status" value="1"/>
</dbReference>
<organism evidence="3">
    <name type="scientific">Oppiella nova</name>
    <dbReference type="NCBI Taxonomy" id="334625"/>
    <lineage>
        <taxon>Eukaryota</taxon>
        <taxon>Metazoa</taxon>
        <taxon>Ecdysozoa</taxon>
        <taxon>Arthropoda</taxon>
        <taxon>Chelicerata</taxon>
        <taxon>Arachnida</taxon>
        <taxon>Acari</taxon>
        <taxon>Acariformes</taxon>
        <taxon>Sarcoptiformes</taxon>
        <taxon>Oribatida</taxon>
        <taxon>Brachypylina</taxon>
        <taxon>Oppioidea</taxon>
        <taxon>Oppiidae</taxon>
        <taxon>Oppiella</taxon>
    </lineage>
</organism>
<dbReference type="InterPro" id="IPR011598">
    <property type="entry name" value="bHLH_dom"/>
</dbReference>
<dbReference type="GO" id="GO:0000977">
    <property type="term" value="F:RNA polymerase II transcription regulatory region sequence-specific DNA binding"/>
    <property type="evidence" value="ECO:0007669"/>
    <property type="project" value="TreeGrafter"/>
</dbReference>
<evidence type="ECO:0000259" key="2">
    <source>
        <dbReference type="PROSITE" id="PS50888"/>
    </source>
</evidence>
<gene>
    <name evidence="3" type="ORF">ONB1V03_LOCUS2480</name>
</gene>
<dbReference type="OrthoDB" id="6233288at2759"/>
<evidence type="ECO:0000256" key="1">
    <source>
        <dbReference type="SAM" id="MobiDB-lite"/>
    </source>
</evidence>